<organism evidence="3 4">
    <name type="scientific">Actinomadura vinacea</name>
    <dbReference type="NCBI Taxonomy" id="115336"/>
    <lineage>
        <taxon>Bacteria</taxon>
        <taxon>Bacillati</taxon>
        <taxon>Actinomycetota</taxon>
        <taxon>Actinomycetes</taxon>
        <taxon>Streptosporangiales</taxon>
        <taxon>Thermomonosporaceae</taxon>
        <taxon>Actinomadura</taxon>
    </lineage>
</organism>
<evidence type="ECO:0000259" key="2">
    <source>
        <dbReference type="Pfam" id="PF00296"/>
    </source>
</evidence>
<gene>
    <name evidence="3" type="ORF">GCM10010191_21090</name>
</gene>
<dbReference type="Pfam" id="PF00296">
    <property type="entry name" value="Bac_luciferase"/>
    <property type="match status" value="1"/>
</dbReference>
<dbReference type="InterPro" id="IPR036661">
    <property type="entry name" value="Luciferase-like_sf"/>
</dbReference>
<dbReference type="CDD" id="cd01097">
    <property type="entry name" value="Tetrahydromethanopterin_reductase"/>
    <property type="match status" value="1"/>
</dbReference>
<comment type="caution">
    <text evidence="3">The sequence shown here is derived from an EMBL/GenBank/DDBJ whole genome shotgun (WGS) entry which is preliminary data.</text>
</comment>
<dbReference type="InterPro" id="IPR011251">
    <property type="entry name" value="Luciferase-like_dom"/>
</dbReference>
<dbReference type="RefSeq" id="WP_344588518.1">
    <property type="nucleotide sequence ID" value="NZ_BAAARW010000006.1"/>
</dbReference>
<name>A0ABP5VVT5_9ACTN</name>
<dbReference type="Gene3D" id="3.20.20.30">
    <property type="entry name" value="Luciferase-like domain"/>
    <property type="match status" value="1"/>
</dbReference>
<dbReference type="Proteomes" id="UP001501231">
    <property type="component" value="Unassembled WGS sequence"/>
</dbReference>
<evidence type="ECO:0000313" key="3">
    <source>
        <dbReference type="EMBL" id="GAA2411586.1"/>
    </source>
</evidence>
<protein>
    <submittedName>
        <fullName evidence="3">LLM class F420-dependent oxidoreductase</fullName>
    </submittedName>
</protein>
<keyword evidence="4" id="KW-1185">Reference proteome</keyword>
<dbReference type="PANTHER" id="PTHR43244:SF1">
    <property type="entry name" value="5,10-METHYLENETETRAHYDROMETHANOPTERIN REDUCTASE"/>
    <property type="match status" value="1"/>
</dbReference>
<feature type="domain" description="Luciferase-like" evidence="2">
    <location>
        <begin position="14"/>
        <end position="305"/>
    </location>
</feature>
<sequence length="337" mass="35771">MRLGVNVTHRDPWIAREAERLGFEVALVPEGFRADAVSTLGHLTATTERIGISCIAQIPARTPSMAAMTAAALHTLSGGRFTLGLGVSNAYATEVWHGSPFDRPLARTREYLAVVRMALRGDEVRHQGEHFTVPLPGRDGEPLRMEPAGVPIHLAAVGPRNLELAGEAADGWIAVFATPGQIEEAGPHIAAGRARAGERAGDGFDVLLTAQLAVGDDPESLAEPLRAHPARFMSLGHREQNFYYRRAARMGFEREAAEVQDRYAGGDRAGAAAAVPFGFVDATSLLGPVDRIAARMKEYAAAGVTTLVLTPEAPDRAGRVAALRTAVEALDHAGAAD</sequence>
<evidence type="ECO:0000313" key="4">
    <source>
        <dbReference type="Proteomes" id="UP001501231"/>
    </source>
</evidence>
<keyword evidence="1" id="KW-0560">Oxidoreductase</keyword>
<proteinExistence type="predicted"/>
<evidence type="ECO:0000256" key="1">
    <source>
        <dbReference type="ARBA" id="ARBA00023002"/>
    </source>
</evidence>
<dbReference type="SUPFAM" id="SSF51679">
    <property type="entry name" value="Bacterial luciferase-like"/>
    <property type="match status" value="1"/>
</dbReference>
<accession>A0ABP5VVT5</accession>
<reference evidence="4" key="1">
    <citation type="journal article" date="2019" name="Int. J. Syst. Evol. Microbiol.">
        <title>The Global Catalogue of Microorganisms (GCM) 10K type strain sequencing project: providing services to taxonomists for standard genome sequencing and annotation.</title>
        <authorList>
            <consortium name="The Broad Institute Genomics Platform"/>
            <consortium name="The Broad Institute Genome Sequencing Center for Infectious Disease"/>
            <person name="Wu L."/>
            <person name="Ma J."/>
        </authorList>
    </citation>
    <scope>NUCLEOTIDE SEQUENCE [LARGE SCALE GENOMIC DNA]</scope>
    <source>
        <strain evidence="4">JCM 3325</strain>
    </source>
</reference>
<dbReference type="InterPro" id="IPR050564">
    <property type="entry name" value="F420-G6PD/mer"/>
</dbReference>
<dbReference type="EMBL" id="BAAARW010000006">
    <property type="protein sequence ID" value="GAA2411586.1"/>
    <property type="molecule type" value="Genomic_DNA"/>
</dbReference>
<dbReference type="PANTHER" id="PTHR43244">
    <property type="match status" value="1"/>
</dbReference>